<accession>A0ABX0AYZ2</accession>
<dbReference type="NCBIfam" id="TIGR03359">
    <property type="entry name" value="VI_chp_6"/>
    <property type="match status" value="1"/>
</dbReference>
<dbReference type="Proteomes" id="UP000470051">
    <property type="component" value="Unassembled WGS sequence"/>
</dbReference>
<organism evidence="1 2">
    <name type="scientific">Photorhabdus kayaii</name>
    <dbReference type="NCBI Taxonomy" id="230088"/>
    <lineage>
        <taxon>Bacteria</taxon>
        <taxon>Pseudomonadati</taxon>
        <taxon>Pseudomonadota</taxon>
        <taxon>Gammaproteobacteria</taxon>
        <taxon>Enterobacterales</taxon>
        <taxon>Morganellaceae</taxon>
        <taxon>Photorhabdus</taxon>
    </lineage>
</organism>
<sequence length="586" mass="67129">MMNKKESLFLQELQYIRQLAQEAAKENPHLADFLSEGAGDPDIERVMQGFALSASRIREKIEDEFPELTSGMLAHIWPYAMCPVPPTSIVQFSPTGKHHLSAMTLPEGAPVFAGEGEEEVSFETCCPLHIEPLAVIDRQLNATPEYSEITLTLQCSENTSEWRSQPLDFFLGSDRLQAAELALWLDFNLCDVFLRTQDKTIRLDDSYPVPALWGTARQVAILPAMKTTPYSILQLMTEYYYLPHVHDFVTIDIKKDRRLVELNADRTFELIFRFDGHLMLNDISQTFLLDCVPVRHLEPMSEKISVNSEANHYQIPLDSTKQLFKLNHVCTSTEPKQERGQPYRYLPIEQFSQTARFLPDAEFLYYYQLRTERDMSQRTLQHLHFFDCHGKPADNLPPQSIFCQFTGYQTRASNLGIGEINLPGEYASVLKVSNITPVSSACHSTMAEDQISRSAWSIISFLSVSPWMAFQTHSLKDLIKLFDFSSDQSLSKRIQEHIDGIVRLDNIPIDRLDKGVPVRGHQLVLTLNPDCYANQGEMHQFSLVVSRLMTLFISMRTFVMMKVMDGQTGEILWNFQHMMFGLRAYL</sequence>
<dbReference type="InterPro" id="IPR010272">
    <property type="entry name" value="T6SS_TssF"/>
</dbReference>
<evidence type="ECO:0000313" key="2">
    <source>
        <dbReference type="Proteomes" id="UP000470051"/>
    </source>
</evidence>
<dbReference type="PANTHER" id="PTHR35370">
    <property type="entry name" value="CYTOPLASMIC PROTEIN-RELATED-RELATED"/>
    <property type="match status" value="1"/>
</dbReference>
<comment type="caution">
    <text evidence="1">The sequence shown here is derived from an EMBL/GenBank/DDBJ whole genome shotgun (WGS) entry which is preliminary data.</text>
</comment>
<reference evidence="1 2" key="1">
    <citation type="submission" date="2019-12" db="EMBL/GenBank/DDBJ databases">
        <title>Engineering Photorhabdus to improve their lethality against agricultural pests.</title>
        <authorList>
            <person name="Machado R.A.R."/>
        </authorList>
    </citation>
    <scope>NUCLEOTIDE SEQUENCE [LARGE SCALE GENOMIC DNA]</scope>
    <source>
        <strain evidence="1 2">M-HU2</strain>
    </source>
</reference>
<proteinExistence type="predicted"/>
<protein>
    <submittedName>
        <fullName evidence="1">Type VI secretion system baseplate subunit TssF</fullName>
    </submittedName>
</protein>
<name>A0ABX0AYZ2_9GAMM</name>
<dbReference type="PANTHER" id="PTHR35370:SF1">
    <property type="entry name" value="TYPE VI SECRETION SYSTEM COMPONENT TSSF1"/>
    <property type="match status" value="1"/>
</dbReference>
<evidence type="ECO:0000313" key="1">
    <source>
        <dbReference type="EMBL" id="NDL26057.1"/>
    </source>
</evidence>
<dbReference type="EMBL" id="WSFE01000017">
    <property type="protein sequence ID" value="NDL26057.1"/>
    <property type="molecule type" value="Genomic_DNA"/>
</dbReference>
<keyword evidence="2" id="KW-1185">Reference proteome</keyword>
<gene>
    <name evidence="1" type="primary">tssF</name>
    <name evidence="1" type="ORF">GPY42_13005</name>
</gene>
<dbReference type="Pfam" id="PF05947">
    <property type="entry name" value="T6SS_TssF"/>
    <property type="match status" value="1"/>
</dbReference>